<dbReference type="EMBL" id="QRBE01000002">
    <property type="protein sequence ID" value="RDS83668.1"/>
    <property type="molecule type" value="Genomic_DNA"/>
</dbReference>
<dbReference type="SUPFAM" id="SSF53474">
    <property type="entry name" value="alpha/beta-Hydrolases"/>
    <property type="match status" value="1"/>
</dbReference>
<dbReference type="PANTHER" id="PTHR11487">
    <property type="entry name" value="THIOESTERASE"/>
    <property type="match status" value="1"/>
</dbReference>
<organism evidence="3 4">
    <name type="scientific">Dyella monticola</name>
    <dbReference type="NCBI Taxonomy" id="1927958"/>
    <lineage>
        <taxon>Bacteria</taxon>
        <taxon>Pseudomonadati</taxon>
        <taxon>Pseudomonadota</taxon>
        <taxon>Gammaproteobacteria</taxon>
        <taxon>Lysobacterales</taxon>
        <taxon>Rhodanobacteraceae</taxon>
        <taxon>Dyella</taxon>
    </lineage>
</organism>
<dbReference type="GO" id="GO:0008610">
    <property type="term" value="P:lipid biosynthetic process"/>
    <property type="evidence" value="ECO:0007669"/>
    <property type="project" value="TreeGrafter"/>
</dbReference>
<dbReference type="Proteomes" id="UP000254258">
    <property type="component" value="Unassembled WGS sequence"/>
</dbReference>
<dbReference type="AlphaFoldDB" id="A0A370X5K9"/>
<dbReference type="InterPro" id="IPR012223">
    <property type="entry name" value="TEII"/>
</dbReference>
<comment type="similarity">
    <text evidence="1">Belongs to the thioesterase family.</text>
</comment>
<keyword evidence="4" id="KW-1185">Reference proteome</keyword>
<name>A0A370X5K9_9GAMM</name>
<dbReference type="Gene3D" id="3.40.50.1820">
    <property type="entry name" value="alpha/beta hydrolase"/>
    <property type="match status" value="1"/>
</dbReference>
<evidence type="ECO:0000313" key="3">
    <source>
        <dbReference type="EMBL" id="RDS83668.1"/>
    </source>
</evidence>
<evidence type="ECO:0000259" key="2">
    <source>
        <dbReference type="Pfam" id="PF00975"/>
    </source>
</evidence>
<evidence type="ECO:0000313" key="4">
    <source>
        <dbReference type="Proteomes" id="UP000254258"/>
    </source>
</evidence>
<evidence type="ECO:0000256" key="1">
    <source>
        <dbReference type="ARBA" id="ARBA00007169"/>
    </source>
</evidence>
<reference evidence="3 4" key="1">
    <citation type="submission" date="2018-07" db="EMBL/GenBank/DDBJ databases">
        <title>Dyella monticola sp. nov. and Dyella psychrodurans sp. nov. isolated from monsoon evergreen broad-leaved forest soil of Dinghu Mountain, China.</title>
        <authorList>
            <person name="Gao Z."/>
            <person name="Qiu L."/>
        </authorList>
    </citation>
    <scope>NUCLEOTIDE SEQUENCE [LARGE SCALE GENOMIC DNA]</scope>
    <source>
        <strain evidence="3 4">4G-K06</strain>
    </source>
</reference>
<dbReference type="InterPro" id="IPR029058">
    <property type="entry name" value="AB_hydrolase_fold"/>
</dbReference>
<dbReference type="PANTHER" id="PTHR11487:SF0">
    <property type="entry name" value="S-ACYL FATTY ACID SYNTHASE THIOESTERASE, MEDIUM CHAIN"/>
    <property type="match status" value="1"/>
</dbReference>
<protein>
    <submittedName>
        <fullName evidence="3">Thioesterase</fullName>
    </submittedName>
</protein>
<dbReference type="Pfam" id="PF00975">
    <property type="entry name" value="Thioesterase"/>
    <property type="match status" value="1"/>
</dbReference>
<proteinExistence type="inferred from homology"/>
<accession>A0A370X5K9</accession>
<dbReference type="InterPro" id="IPR001031">
    <property type="entry name" value="Thioesterase"/>
</dbReference>
<comment type="caution">
    <text evidence="3">The sequence shown here is derived from an EMBL/GenBank/DDBJ whole genome shotgun (WGS) entry which is preliminary data.</text>
</comment>
<feature type="domain" description="Thioesterase" evidence="2">
    <location>
        <begin position="58"/>
        <end position="278"/>
    </location>
</feature>
<sequence>MNNAGRALKAYDDLVGRREHVGMLSSRSGPIVDVNARACAADPGRWFRRFGASPGARRRLICFHHAGGGASLFSDWHRHLTLTTEVWAVVLPGRETRFAEAPLDRMDALAAMLVEAMPLDLPFAFFGHSLGAMVGFEVAAQLRRRSLPEPAHLFVSACFAPQLCLRERSRATLSDAELLHALESFGGTPKEILEYPEYLEMVLAVLRADFNLIDSYAAPEGGELRFPITAYAGMSDPHVPPAQMMNWEQWAMPGFTCRSFVGDHFYLNDQRAALIGDLLARWNDDAPPGIV</sequence>
<gene>
    <name evidence="3" type="ORF">DWU98_04875</name>
</gene>